<evidence type="ECO:0000313" key="4">
    <source>
        <dbReference type="EMBL" id="AGK57549.1"/>
    </source>
</evidence>
<name>N0B252_9HYPH</name>
<dbReference type="OrthoDB" id="9795421at2"/>
<feature type="compositionally biased region" description="Polar residues" evidence="2">
    <location>
        <begin position="61"/>
        <end position="72"/>
    </location>
</feature>
<sequence>MISCFGVSHGGRFSLKSAAAVSTVIAGLAIGGCSADVTRFDSASFNLDDPSDARPIPSEPIRTSSLNDNQVVGSAPRGPYGAGASSVQVAALPDAGPSYQPPPSYSPPAYTPPPAYAPPARSYGAQPFGRPRSEVTPIERVAPQAPATASGDAIIVQPGDTLYSLSRAHHVSLDEMMSTNALSNPNVHPGQKLYLPADGSARTMRSSVAAARAVESARPSPAPLAQPPQNVAANYNATYTVKPGESLYSIARAHNAKFAELQQVNGITDPRRVKPGVVLKVPGGAGANAPTSQQVSTPPPSVAATAPAAVVPPLAATEKGSDIPAYGQSLSTQPTIINGEHRVASLTDKASDATPAPPPAAATPPVASAETPASTQPTAVKPEQPKPEQKVALAAPAAASAIADSVKLRWPTTGRIIAGFGGRPDGTHNDGINLAVPLGTEVHAAESGVVAYAGNELKGYGNLVLLRHDNGWVTAYAHNDELLVKRGDKVKRGQVIAKAGKTGSVDQPQVHFELRQGSRPVDPTPYLEKL</sequence>
<feature type="region of interest" description="Disordered" evidence="2">
    <location>
        <begin position="284"/>
        <end position="304"/>
    </location>
</feature>
<comment type="similarity">
    <text evidence="1">Belongs to the E.coli NlpD/Haemophilus LppB family.</text>
</comment>
<feature type="domain" description="LysM" evidence="3">
    <location>
        <begin position="237"/>
        <end position="281"/>
    </location>
</feature>
<dbReference type="InterPro" id="IPR018392">
    <property type="entry name" value="LysM"/>
</dbReference>
<dbReference type="HOGENOM" id="CLU_029425_0_0_5"/>
<dbReference type="Gene3D" id="3.10.350.10">
    <property type="entry name" value="LysM domain"/>
    <property type="match status" value="2"/>
</dbReference>
<evidence type="ECO:0000256" key="2">
    <source>
        <dbReference type="SAM" id="MobiDB-lite"/>
    </source>
</evidence>
<reference evidence="4 5" key="1">
    <citation type="journal article" date="2013" name="Genome Announc.">
        <title>Genome sequences for three denitrifying bacterial strains isolated from a uranium- and nitrate-contaminated subsurface environment.</title>
        <authorList>
            <person name="Venkatramanan R."/>
            <person name="Prakash O."/>
            <person name="Woyke T."/>
            <person name="Chain P."/>
            <person name="Goodwin L.A."/>
            <person name="Watson D."/>
            <person name="Brooks S."/>
            <person name="Kostka J.E."/>
            <person name="Green S.J."/>
        </authorList>
    </citation>
    <scope>NUCLEOTIDE SEQUENCE [LARGE SCALE GENOMIC DNA]</scope>
    <source>
        <strain evidence="4 5">1NES1</strain>
    </source>
</reference>
<dbReference type="SMART" id="SM00257">
    <property type="entry name" value="LysM"/>
    <property type="match status" value="2"/>
</dbReference>
<dbReference type="SUPFAM" id="SSF51261">
    <property type="entry name" value="Duplicated hybrid motif"/>
    <property type="match status" value="1"/>
</dbReference>
<dbReference type="SUPFAM" id="SSF54106">
    <property type="entry name" value="LysM domain"/>
    <property type="match status" value="2"/>
</dbReference>
<dbReference type="Pfam" id="PF01551">
    <property type="entry name" value="Peptidase_M23"/>
    <property type="match status" value="1"/>
</dbReference>
<dbReference type="InterPro" id="IPR036779">
    <property type="entry name" value="LysM_dom_sf"/>
</dbReference>
<dbReference type="RefSeq" id="WP_015597584.1">
    <property type="nucleotide sequence ID" value="NC_021172.1"/>
</dbReference>
<dbReference type="InterPro" id="IPR011055">
    <property type="entry name" value="Dup_hybrid_motif"/>
</dbReference>
<evidence type="ECO:0000256" key="1">
    <source>
        <dbReference type="ARBA" id="ARBA00038420"/>
    </source>
</evidence>
<dbReference type="eggNOG" id="COG1388">
    <property type="taxonomic scope" value="Bacteria"/>
</dbReference>
<gene>
    <name evidence="4" type="ORF">HYPDE_29368</name>
</gene>
<feature type="domain" description="LysM" evidence="3">
    <location>
        <begin position="152"/>
        <end position="195"/>
    </location>
</feature>
<dbReference type="CDD" id="cd00118">
    <property type="entry name" value="LysM"/>
    <property type="match status" value="2"/>
</dbReference>
<dbReference type="AlphaFoldDB" id="N0B252"/>
<feature type="compositionally biased region" description="Pro residues" evidence="2">
    <location>
        <begin position="99"/>
        <end position="117"/>
    </location>
</feature>
<feature type="compositionally biased region" description="Low complexity" evidence="2">
    <location>
        <begin position="363"/>
        <end position="375"/>
    </location>
</feature>
<dbReference type="GO" id="GO:0004222">
    <property type="term" value="F:metalloendopeptidase activity"/>
    <property type="evidence" value="ECO:0007669"/>
    <property type="project" value="TreeGrafter"/>
</dbReference>
<evidence type="ECO:0000259" key="3">
    <source>
        <dbReference type="PROSITE" id="PS51782"/>
    </source>
</evidence>
<accession>N0B252</accession>
<feature type="region of interest" description="Disordered" evidence="2">
    <location>
        <begin position="347"/>
        <end position="391"/>
    </location>
</feature>
<dbReference type="Proteomes" id="UP000005952">
    <property type="component" value="Chromosome"/>
</dbReference>
<dbReference type="STRING" id="670307.HYPDE_29368"/>
<dbReference type="CDD" id="cd12797">
    <property type="entry name" value="M23_peptidase"/>
    <property type="match status" value="1"/>
</dbReference>
<dbReference type="Pfam" id="PF01476">
    <property type="entry name" value="LysM"/>
    <property type="match status" value="2"/>
</dbReference>
<feature type="region of interest" description="Disordered" evidence="2">
    <location>
        <begin position="45"/>
        <end position="132"/>
    </location>
</feature>
<proteinExistence type="inferred from homology"/>
<dbReference type="Gene3D" id="2.70.70.10">
    <property type="entry name" value="Glucose Permease (Domain IIA)"/>
    <property type="match status" value="1"/>
</dbReference>
<dbReference type="EMBL" id="CP005587">
    <property type="protein sequence ID" value="AGK57549.1"/>
    <property type="molecule type" value="Genomic_DNA"/>
</dbReference>
<dbReference type="KEGG" id="hdt:HYPDE_29368"/>
<dbReference type="PANTHER" id="PTHR21666:SF263">
    <property type="entry name" value="MUREIN HYDROLASE ACTIVATOR NLPD"/>
    <property type="match status" value="1"/>
</dbReference>
<keyword evidence="5" id="KW-1185">Reference proteome</keyword>
<dbReference type="eggNOG" id="COG4942">
    <property type="taxonomic scope" value="Bacteria"/>
</dbReference>
<protein>
    <submittedName>
        <fullName evidence="4">Peptidase M23</fullName>
    </submittedName>
</protein>
<dbReference type="InterPro" id="IPR050570">
    <property type="entry name" value="Cell_wall_metabolism_enzyme"/>
</dbReference>
<dbReference type="InterPro" id="IPR016047">
    <property type="entry name" value="M23ase_b-sheet_dom"/>
</dbReference>
<organism evidence="4 5">
    <name type="scientific">Hyphomicrobium denitrificans 1NES1</name>
    <dbReference type="NCBI Taxonomy" id="670307"/>
    <lineage>
        <taxon>Bacteria</taxon>
        <taxon>Pseudomonadati</taxon>
        <taxon>Pseudomonadota</taxon>
        <taxon>Alphaproteobacteria</taxon>
        <taxon>Hyphomicrobiales</taxon>
        <taxon>Hyphomicrobiaceae</taxon>
        <taxon>Hyphomicrobium</taxon>
    </lineage>
</organism>
<dbReference type="PROSITE" id="PS51782">
    <property type="entry name" value="LYSM"/>
    <property type="match status" value="2"/>
</dbReference>
<evidence type="ECO:0000313" key="5">
    <source>
        <dbReference type="Proteomes" id="UP000005952"/>
    </source>
</evidence>
<dbReference type="PANTHER" id="PTHR21666">
    <property type="entry name" value="PEPTIDASE-RELATED"/>
    <property type="match status" value="1"/>
</dbReference>